<name>Q5AQF5_EMENI</name>
<proteinExistence type="predicted"/>
<dbReference type="EMBL" id="BN001305">
    <property type="protein sequence ID" value="CBF80692.1"/>
    <property type="molecule type" value="Genomic_DNA"/>
</dbReference>
<dbReference type="KEGG" id="ani:ANIA_09475"/>
<keyword evidence="2" id="KW-1185">Reference proteome</keyword>
<sequence>MRNPSLTLGQDFNSVVYISNINPTLKFLQPTYMSTGKACGVAWQVWLIVNQRRIMISYVTYLQDSIIFLSLIEAVQNSAKLDKQDII</sequence>
<accession>C8VEM2</accession>
<evidence type="ECO:0000313" key="1">
    <source>
        <dbReference type="EMBL" id="CBF80692.1"/>
    </source>
</evidence>
<dbReference type="AlphaFoldDB" id="Q5AQF5"/>
<protein>
    <submittedName>
        <fullName evidence="1">Uncharacterized protein</fullName>
    </submittedName>
</protein>
<dbReference type="InParanoid" id="Q5AQF5"/>
<organism evidence="1 2">
    <name type="scientific">Emericella nidulans (strain FGSC A4 / ATCC 38163 / CBS 112.46 / NRRL 194 / M139)</name>
    <name type="common">Aspergillus nidulans</name>
    <dbReference type="NCBI Taxonomy" id="227321"/>
    <lineage>
        <taxon>Eukaryota</taxon>
        <taxon>Fungi</taxon>
        <taxon>Dikarya</taxon>
        <taxon>Ascomycota</taxon>
        <taxon>Pezizomycotina</taxon>
        <taxon>Eurotiomycetes</taxon>
        <taxon>Eurotiomycetidae</taxon>
        <taxon>Eurotiales</taxon>
        <taxon>Aspergillaceae</taxon>
        <taxon>Aspergillus</taxon>
        <taxon>Aspergillus subgen. Nidulantes</taxon>
    </lineage>
</organism>
<reference evidence="2" key="2">
    <citation type="journal article" date="2009" name="Fungal Genet. Biol.">
        <title>The 2008 update of the Aspergillus nidulans genome annotation: a community effort.</title>
        <authorList>
            <person name="Wortman J.R."/>
            <person name="Gilsenan J.M."/>
            <person name="Joardar V."/>
            <person name="Deegan J."/>
            <person name="Clutterbuck J."/>
            <person name="Andersen M.R."/>
            <person name="Archer D."/>
            <person name="Bencina M."/>
            <person name="Braus G."/>
            <person name="Coutinho P."/>
            <person name="von Dohren H."/>
            <person name="Doonan J."/>
            <person name="Driessen A.J."/>
            <person name="Durek P."/>
            <person name="Espeso E."/>
            <person name="Fekete E."/>
            <person name="Flipphi M."/>
            <person name="Estrada C.G."/>
            <person name="Geysens S."/>
            <person name="Goldman G."/>
            <person name="de Groot P.W."/>
            <person name="Hansen K."/>
            <person name="Harris S.D."/>
            <person name="Heinekamp T."/>
            <person name="Helmstaedt K."/>
            <person name="Henrissat B."/>
            <person name="Hofmann G."/>
            <person name="Homan T."/>
            <person name="Horio T."/>
            <person name="Horiuchi H."/>
            <person name="James S."/>
            <person name="Jones M."/>
            <person name="Karaffa L."/>
            <person name="Karanyi Z."/>
            <person name="Kato M."/>
            <person name="Keller N."/>
            <person name="Kelly D.E."/>
            <person name="Kiel J.A."/>
            <person name="Kim J.M."/>
            <person name="van der Klei I.J."/>
            <person name="Klis F.M."/>
            <person name="Kovalchuk A."/>
            <person name="Krasevec N."/>
            <person name="Kubicek C.P."/>
            <person name="Liu B."/>
            <person name="Maccabe A."/>
            <person name="Meyer V."/>
            <person name="Mirabito P."/>
            <person name="Miskei M."/>
            <person name="Mos M."/>
            <person name="Mullins J."/>
            <person name="Nelson D.R."/>
            <person name="Nielsen J."/>
            <person name="Oakley B.R."/>
            <person name="Osmani S.A."/>
            <person name="Pakula T."/>
            <person name="Paszewski A."/>
            <person name="Paulsen I."/>
            <person name="Pilsyk S."/>
            <person name="Pocsi I."/>
            <person name="Punt P.J."/>
            <person name="Ram A.F."/>
            <person name="Ren Q."/>
            <person name="Robellet X."/>
            <person name="Robson G."/>
            <person name="Seiboth B."/>
            <person name="van Solingen P."/>
            <person name="Specht T."/>
            <person name="Sun J."/>
            <person name="Taheri-Talesh N."/>
            <person name="Takeshita N."/>
            <person name="Ussery D."/>
            <person name="vanKuyk P.A."/>
            <person name="Visser H."/>
            <person name="van de Vondervoort P.J."/>
            <person name="de Vries R.P."/>
            <person name="Walton J."/>
            <person name="Xiang X."/>
            <person name="Xiong Y."/>
            <person name="Zeng A.P."/>
            <person name="Brandt B.W."/>
            <person name="Cornell M.J."/>
            <person name="van den Hondel C.A."/>
            <person name="Visser J."/>
            <person name="Oliver S.G."/>
            <person name="Turner G."/>
        </authorList>
    </citation>
    <scope>GENOME REANNOTATION</scope>
    <source>
        <strain evidence="2">FGSC A4 / ATCC 38163 / CBS 112.46 / NRRL 194 / M139</strain>
    </source>
</reference>
<dbReference type="GeneID" id="3684072"/>
<dbReference type="Proteomes" id="UP000000560">
    <property type="component" value="Chromosome V"/>
</dbReference>
<dbReference type="HOGENOM" id="CLU_2483339_0_0_1"/>
<accession>Q5AQF5</accession>
<gene>
    <name evidence="1" type="ORF">ANIA_09475</name>
</gene>
<dbReference type="RefSeq" id="XP_868857.1">
    <property type="nucleotide sequence ID" value="XM_863764.1"/>
</dbReference>
<evidence type="ECO:0000313" key="2">
    <source>
        <dbReference type="Proteomes" id="UP000000560"/>
    </source>
</evidence>
<reference evidence="2" key="1">
    <citation type="journal article" date="2005" name="Nature">
        <title>Sequencing of Aspergillus nidulans and comparative analysis with A. fumigatus and A. oryzae.</title>
        <authorList>
            <person name="Galagan J.E."/>
            <person name="Calvo S.E."/>
            <person name="Cuomo C."/>
            <person name="Ma L.J."/>
            <person name="Wortman J.R."/>
            <person name="Batzoglou S."/>
            <person name="Lee S.I."/>
            <person name="Basturkmen M."/>
            <person name="Spevak C.C."/>
            <person name="Clutterbuck J."/>
            <person name="Kapitonov V."/>
            <person name="Jurka J."/>
            <person name="Scazzocchio C."/>
            <person name="Farman M."/>
            <person name="Butler J."/>
            <person name="Purcell S."/>
            <person name="Harris S."/>
            <person name="Braus G.H."/>
            <person name="Draht O."/>
            <person name="Busch S."/>
            <person name="D'Enfert C."/>
            <person name="Bouchier C."/>
            <person name="Goldman G.H."/>
            <person name="Bell-Pedersen D."/>
            <person name="Griffiths-Jones S."/>
            <person name="Doonan J.H."/>
            <person name="Yu J."/>
            <person name="Vienken K."/>
            <person name="Pain A."/>
            <person name="Freitag M."/>
            <person name="Selker E.U."/>
            <person name="Archer D.B."/>
            <person name="Penalva M.A."/>
            <person name="Oakley B.R."/>
            <person name="Momany M."/>
            <person name="Tanaka T."/>
            <person name="Kumagai T."/>
            <person name="Asai K."/>
            <person name="Machida M."/>
            <person name="Nierman W.C."/>
            <person name="Denning D.W."/>
            <person name="Caddick M."/>
            <person name="Hynes M."/>
            <person name="Paoletti M."/>
            <person name="Fischer R."/>
            <person name="Miller B."/>
            <person name="Dyer P."/>
            <person name="Sachs M.S."/>
            <person name="Osmani S.A."/>
            <person name="Birren B.W."/>
        </authorList>
    </citation>
    <scope>NUCLEOTIDE SEQUENCE [LARGE SCALE GENOMIC DNA]</scope>
    <source>
        <strain evidence="2">FGSC A4 / ATCC 38163 / CBS 112.46 / NRRL 194 / M139</strain>
    </source>
</reference>